<protein>
    <submittedName>
        <fullName evidence="1">Uncharacterized protein</fullName>
    </submittedName>
</protein>
<accession>A0ABN3HZV6</accession>
<dbReference type="EMBL" id="BAAASE010000002">
    <property type="protein sequence ID" value="GAA2391437.1"/>
    <property type="molecule type" value="Genomic_DNA"/>
</dbReference>
<dbReference type="RefSeq" id="WP_086855663.1">
    <property type="nucleotide sequence ID" value="NZ_BAAASE010000002.1"/>
</dbReference>
<organism evidence="1 2">
    <name type="scientific">Streptomyces coeruleofuscus</name>
    <dbReference type="NCBI Taxonomy" id="66879"/>
    <lineage>
        <taxon>Bacteria</taxon>
        <taxon>Bacillati</taxon>
        <taxon>Actinomycetota</taxon>
        <taxon>Actinomycetes</taxon>
        <taxon>Kitasatosporales</taxon>
        <taxon>Streptomycetaceae</taxon>
        <taxon>Streptomyces</taxon>
    </lineage>
</organism>
<evidence type="ECO:0000313" key="2">
    <source>
        <dbReference type="Proteomes" id="UP001499986"/>
    </source>
</evidence>
<name>A0ABN3HZV6_9ACTN</name>
<reference evidence="1 2" key="1">
    <citation type="journal article" date="2019" name="Int. J. Syst. Evol. Microbiol.">
        <title>The Global Catalogue of Microorganisms (GCM) 10K type strain sequencing project: providing services to taxonomists for standard genome sequencing and annotation.</title>
        <authorList>
            <consortium name="The Broad Institute Genomics Platform"/>
            <consortium name="The Broad Institute Genome Sequencing Center for Infectious Disease"/>
            <person name="Wu L."/>
            <person name="Ma J."/>
        </authorList>
    </citation>
    <scope>NUCLEOTIDE SEQUENCE [LARGE SCALE GENOMIC DNA]</scope>
    <source>
        <strain evidence="1 2">JCM 4358</strain>
    </source>
</reference>
<dbReference type="Proteomes" id="UP001499986">
    <property type="component" value="Unassembled WGS sequence"/>
</dbReference>
<evidence type="ECO:0000313" key="1">
    <source>
        <dbReference type="EMBL" id="GAA2391437.1"/>
    </source>
</evidence>
<keyword evidence="2" id="KW-1185">Reference proteome</keyword>
<sequence length="91" mass="10337">MDVPKFYALKYLQENNEERVGTWPRIRRSPDLSEISGEATEWFMGNMFCTVPVADVNGQTTALARIYAGQCTNANRRAMYERLQPVSATTT</sequence>
<comment type="caution">
    <text evidence="1">The sequence shown here is derived from an EMBL/GenBank/DDBJ whole genome shotgun (WGS) entry which is preliminary data.</text>
</comment>
<gene>
    <name evidence="1" type="ORF">GCM10010255_20840</name>
</gene>
<proteinExistence type="predicted"/>